<dbReference type="AlphaFoldDB" id="A0A7C1SMV7"/>
<dbReference type="InterPro" id="IPR037171">
    <property type="entry name" value="NagB/RpiA_transferase-like"/>
</dbReference>
<reference evidence="1" key="1">
    <citation type="journal article" date="2020" name="mSystems">
        <title>Genome- and Community-Level Interaction Insights into Carbon Utilization and Element Cycling Functions of Hydrothermarchaeota in Hydrothermal Sediment.</title>
        <authorList>
            <person name="Zhou Z."/>
            <person name="Liu Y."/>
            <person name="Xu W."/>
            <person name="Pan J."/>
            <person name="Luo Z.H."/>
            <person name="Li M."/>
        </authorList>
    </citation>
    <scope>NUCLEOTIDE SEQUENCE [LARGE SCALE GENOMIC DNA]</scope>
    <source>
        <strain evidence="1">SpSt-265</strain>
    </source>
</reference>
<organism evidence="1">
    <name type="scientific">candidate division WOR-3 bacterium</name>
    <dbReference type="NCBI Taxonomy" id="2052148"/>
    <lineage>
        <taxon>Bacteria</taxon>
        <taxon>Bacteria division WOR-3</taxon>
    </lineage>
</organism>
<dbReference type="SMART" id="SM00882">
    <property type="entry name" value="CoA_trans"/>
    <property type="match status" value="1"/>
</dbReference>
<dbReference type="Gene3D" id="3.40.1080.10">
    <property type="entry name" value="Glutaconate Coenzyme A-transferase"/>
    <property type="match status" value="1"/>
</dbReference>
<protein>
    <submittedName>
        <fullName evidence="1">3-oxoacid CoA-transferase</fullName>
    </submittedName>
</protein>
<comment type="caution">
    <text evidence="1">The sequence shown here is derived from an EMBL/GenBank/DDBJ whole genome shotgun (WGS) entry which is preliminary data.</text>
</comment>
<dbReference type="Pfam" id="PF01144">
    <property type="entry name" value="CoA_trans"/>
    <property type="match status" value="1"/>
</dbReference>
<dbReference type="SUPFAM" id="SSF100950">
    <property type="entry name" value="NagB/RpiA/CoA transferase-like"/>
    <property type="match status" value="1"/>
</dbReference>
<proteinExistence type="predicted"/>
<evidence type="ECO:0000313" key="1">
    <source>
        <dbReference type="EMBL" id="HEA86810.1"/>
    </source>
</evidence>
<keyword evidence="1" id="KW-0808">Transferase</keyword>
<gene>
    <name evidence="1" type="ORF">ENP94_02220</name>
</gene>
<sequence length="255" mass="27652">MNSKYNEVEFLICLAASLMEDGTTAFVGTGIPMLAAALAKKTHAPNLVAVFEFGGTGASLENLPLAVGDSRTFHRAVAASGICDIMETAQRGFIEYGFLGAAQIDMYGNINTTVIGNYWPPKVRLPGSGGANDVGSHCWKNIIIIRQHDTKRFVPKVDFLTTPGYLNGPGARENAGLPPNTGPYRVVTNLALMDFEPNSKRMRLIGLNPGVTVEQVLANTGFDLLLADNIVINSEPTAEQLRILREEIDPEHYYI</sequence>
<accession>A0A7C1SMV7</accession>
<dbReference type="InterPro" id="IPR004165">
    <property type="entry name" value="CoA_trans_fam_I"/>
</dbReference>
<dbReference type="PANTHER" id="PTHR43293:SF3">
    <property type="entry name" value="CHOLESTEROL RING-CLEAVING HYDROLASE IPDB SUBUNIT"/>
    <property type="match status" value="1"/>
</dbReference>
<dbReference type="EMBL" id="DSLG01000002">
    <property type="protein sequence ID" value="HEA86810.1"/>
    <property type="molecule type" value="Genomic_DNA"/>
</dbReference>
<dbReference type="GO" id="GO:0008410">
    <property type="term" value="F:CoA-transferase activity"/>
    <property type="evidence" value="ECO:0007669"/>
    <property type="project" value="InterPro"/>
</dbReference>
<name>A0A7C1SMV7_UNCW3</name>
<dbReference type="PANTHER" id="PTHR43293">
    <property type="entry name" value="ACETATE COA-TRANSFERASE YDIF"/>
    <property type="match status" value="1"/>
</dbReference>